<dbReference type="AntiFam" id="ANF00091">
    <property type="entry name" value="Shadow ORF (opposite smc)"/>
</dbReference>
<name>A0A644Y183_9ZZZZ</name>
<organism evidence="1">
    <name type="scientific">bioreactor metagenome</name>
    <dbReference type="NCBI Taxonomy" id="1076179"/>
    <lineage>
        <taxon>unclassified sequences</taxon>
        <taxon>metagenomes</taxon>
        <taxon>ecological metagenomes</taxon>
    </lineage>
</organism>
<proteinExistence type="predicted"/>
<dbReference type="AntiFam" id="ANF00168">
    <property type="entry name" value="Shadow ORF (opposite smc)"/>
</dbReference>
<evidence type="ECO:0000313" key="1">
    <source>
        <dbReference type="EMBL" id="MPM22282.1"/>
    </source>
</evidence>
<gene>
    <name evidence="1" type="ORF">SDC9_68733</name>
</gene>
<protein>
    <submittedName>
        <fullName evidence="1">Uncharacterized protein</fullName>
    </submittedName>
</protein>
<dbReference type="AlphaFoldDB" id="A0A644Y183"/>
<reference evidence="1" key="1">
    <citation type="submission" date="2019-08" db="EMBL/GenBank/DDBJ databases">
        <authorList>
            <person name="Kucharzyk K."/>
            <person name="Murdoch R.W."/>
            <person name="Higgins S."/>
            <person name="Loffler F."/>
        </authorList>
    </citation>
    <scope>NUCLEOTIDE SEQUENCE</scope>
</reference>
<dbReference type="EMBL" id="VSSQ01003773">
    <property type="protein sequence ID" value="MPM22282.1"/>
    <property type="molecule type" value="Genomic_DNA"/>
</dbReference>
<accession>A0A644Y183</accession>
<sequence>MLCEAVRPTLLILKLPLHAVNVLLIVGDGGFQHSDGGVLLRRAGVLLRRLRPQALRLHVLPAHSLAVLLPLGVQSVQPGSGLIPGGLGGVEIGFQLSGPSLQRIQILQPCGYLQQPQLVPEDQIFFRLLRLIPQGLHLKLQLRNLVVDAHQIFIRALQFSLRLFLAVTVF</sequence>
<comment type="caution">
    <text evidence="1">The sequence shown here is derived from an EMBL/GenBank/DDBJ whole genome shotgun (WGS) entry which is preliminary data.</text>
</comment>